<name>A0ABV8QU56_9BACT</name>
<keyword evidence="2" id="KW-1185">Reference proteome</keyword>
<gene>
    <name evidence="1" type="ORF">ACFOWM_12210</name>
</gene>
<dbReference type="RefSeq" id="WP_379710519.1">
    <property type="nucleotide sequence ID" value="NZ_JBHSCZ010000003.1"/>
</dbReference>
<sequence length="229" mass="25545">MPSLNQFAYVPGSTNYQWGYGGAIPNIPITGAPADTNWTRWAMLNDGTTYRLYFFKGSTNNTLYQFGFDGTSYAYGHNSIPVLTLINIPADADMDSFAMLWDGANYRLYVKRLGFPTTLYQAAYVPGSTNYQFGYQSIPSIAITGFPANTDWSRWSMLHDGTAYRIYAMQLGSNTQLLQGSFNAATSTYQYAYNSIPVLNLVNTPANSNLAAFAMLFGQNAYRLYFQTL</sequence>
<dbReference type="Proteomes" id="UP001595907">
    <property type="component" value="Unassembled WGS sequence"/>
</dbReference>
<comment type="caution">
    <text evidence="1">The sequence shown here is derived from an EMBL/GenBank/DDBJ whole genome shotgun (WGS) entry which is preliminary data.</text>
</comment>
<evidence type="ECO:0000313" key="2">
    <source>
        <dbReference type="Proteomes" id="UP001595907"/>
    </source>
</evidence>
<reference evidence="2" key="1">
    <citation type="journal article" date="2019" name="Int. J. Syst. Evol. Microbiol.">
        <title>The Global Catalogue of Microorganisms (GCM) 10K type strain sequencing project: providing services to taxonomists for standard genome sequencing and annotation.</title>
        <authorList>
            <consortium name="The Broad Institute Genomics Platform"/>
            <consortium name="The Broad Institute Genome Sequencing Center for Infectious Disease"/>
            <person name="Wu L."/>
            <person name="Ma J."/>
        </authorList>
    </citation>
    <scope>NUCLEOTIDE SEQUENCE [LARGE SCALE GENOMIC DNA]</scope>
    <source>
        <strain evidence="2">CECT 8289</strain>
    </source>
</reference>
<evidence type="ECO:0000313" key="1">
    <source>
        <dbReference type="EMBL" id="MFC4263649.1"/>
    </source>
</evidence>
<dbReference type="EMBL" id="JBHSCZ010000003">
    <property type="protein sequence ID" value="MFC4263649.1"/>
    <property type="molecule type" value="Genomic_DNA"/>
</dbReference>
<accession>A0ABV8QU56</accession>
<protein>
    <submittedName>
        <fullName evidence="1">Uncharacterized protein</fullName>
    </submittedName>
</protein>
<proteinExistence type="predicted"/>
<organism evidence="1 2">
    <name type="scientific">Ferruginibacter yonginensis</name>
    <dbReference type="NCBI Taxonomy" id="1310416"/>
    <lineage>
        <taxon>Bacteria</taxon>
        <taxon>Pseudomonadati</taxon>
        <taxon>Bacteroidota</taxon>
        <taxon>Chitinophagia</taxon>
        <taxon>Chitinophagales</taxon>
        <taxon>Chitinophagaceae</taxon>
        <taxon>Ferruginibacter</taxon>
    </lineage>
</organism>